<proteinExistence type="predicted"/>
<gene>
    <name evidence="1" type="ORF">HPB51_028893</name>
</gene>
<name>A0A9J6CWL1_RHIMP</name>
<protein>
    <submittedName>
        <fullName evidence="1">Uncharacterized protein</fullName>
    </submittedName>
</protein>
<reference evidence="1" key="2">
    <citation type="submission" date="2021-09" db="EMBL/GenBank/DDBJ databases">
        <authorList>
            <person name="Jia N."/>
            <person name="Wang J."/>
            <person name="Shi W."/>
            <person name="Du L."/>
            <person name="Sun Y."/>
            <person name="Zhan W."/>
            <person name="Jiang J."/>
            <person name="Wang Q."/>
            <person name="Zhang B."/>
            <person name="Ji P."/>
            <person name="Sakyi L.B."/>
            <person name="Cui X."/>
            <person name="Yuan T."/>
            <person name="Jiang B."/>
            <person name="Yang W."/>
            <person name="Lam T.T.-Y."/>
            <person name="Chang Q."/>
            <person name="Ding S."/>
            <person name="Wang X."/>
            <person name="Zhu J."/>
            <person name="Ruan X."/>
            <person name="Zhao L."/>
            <person name="Wei J."/>
            <person name="Que T."/>
            <person name="Du C."/>
            <person name="Cheng J."/>
            <person name="Dai P."/>
            <person name="Han X."/>
            <person name="Huang E."/>
            <person name="Gao Y."/>
            <person name="Liu J."/>
            <person name="Shao H."/>
            <person name="Ye R."/>
            <person name="Li L."/>
            <person name="Wei W."/>
            <person name="Wang X."/>
            <person name="Wang C."/>
            <person name="Huo Q."/>
            <person name="Li W."/>
            <person name="Guo W."/>
            <person name="Chen H."/>
            <person name="Chen S."/>
            <person name="Zhou L."/>
            <person name="Zhou L."/>
            <person name="Ni X."/>
            <person name="Tian J."/>
            <person name="Zhou Y."/>
            <person name="Sheng Y."/>
            <person name="Liu T."/>
            <person name="Pan Y."/>
            <person name="Xia L."/>
            <person name="Li J."/>
            <person name="Zhao F."/>
            <person name="Cao W."/>
        </authorList>
    </citation>
    <scope>NUCLEOTIDE SEQUENCE</scope>
    <source>
        <strain evidence="1">Rmic-2018</strain>
        <tissue evidence="1">Larvae</tissue>
    </source>
</reference>
<evidence type="ECO:0000313" key="1">
    <source>
        <dbReference type="EMBL" id="KAH7938587.1"/>
    </source>
</evidence>
<keyword evidence="2" id="KW-1185">Reference proteome</keyword>
<dbReference type="AlphaFoldDB" id="A0A9J6CWL1"/>
<accession>A0A9J6CWL1</accession>
<dbReference type="Proteomes" id="UP000821866">
    <property type="component" value="Unassembled WGS sequence"/>
</dbReference>
<dbReference type="EMBL" id="JABSTU010005957">
    <property type="protein sequence ID" value="KAH7938587.1"/>
    <property type="molecule type" value="Genomic_DNA"/>
</dbReference>
<organism evidence="1 2">
    <name type="scientific">Rhipicephalus microplus</name>
    <name type="common">Cattle tick</name>
    <name type="synonym">Boophilus microplus</name>
    <dbReference type="NCBI Taxonomy" id="6941"/>
    <lineage>
        <taxon>Eukaryota</taxon>
        <taxon>Metazoa</taxon>
        <taxon>Ecdysozoa</taxon>
        <taxon>Arthropoda</taxon>
        <taxon>Chelicerata</taxon>
        <taxon>Arachnida</taxon>
        <taxon>Acari</taxon>
        <taxon>Parasitiformes</taxon>
        <taxon>Ixodida</taxon>
        <taxon>Ixodoidea</taxon>
        <taxon>Ixodidae</taxon>
        <taxon>Rhipicephalinae</taxon>
        <taxon>Rhipicephalus</taxon>
        <taxon>Boophilus</taxon>
    </lineage>
</organism>
<comment type="caution">
    <text evidence="1">The sequence shown here is derived from an EMBL/GenBank/DDBJ whole genome shotgun (WGS) entry which is preliminary data.</text>
</comment>
<sequence>MSFPVLASPPFFFATPDRPLLTRKHWDRMLKEYLAASGPAEFTPARRRAFLLHCLETDKSAVATSGEYNTTLEELWHHFSTSCYIFV</sequence>
<evidence type="ECO:0000313" key="2">
    <source>
        <dbReference type="Proteomes" id="UP000821866"/>
    </source>
</evidence>
<reference evidence="1" key="1">
    <citation type="journal article" date="2020" name="Cell">
        <title>Large-Scale Comparative Analyses of Tick Genomes Elucidate Their Genetic Diversity and Vector Capacities.</title>
        <authorList>
            <consortium name="Tick Genome and Microbiome Consortium (TIGMIC)"/>
            <person name="Jia N."/>
            <person name="Wang J."/>
            <person name="Shi W."/>
            <person name="Du L."/>
            <person name="Sun Y."/>
            <person name="Zhan W."/>
            <person name="Jiang J.F."/>
            <person name="Wang Q."/>
            <person name="Zhang B."/>
            <person name="Ji P."/>
            <person name="Bell-Sakyi L."/>
            <person name="Cui X.M."/>
            <person name="Yuan T.T."/>
            <person name="Jiang B.G."/>
            <person name="Yang W.F."/>
            <person name="Lam T.T."/>
            <person name="Chang Q.C."/>
            <person name="Ding S.J."/>
            <person name="Wang X.J."/>
            <person name="Zhu J.G."/>
            <person name="Ruan X.D."/>
            <person name="Zhao L."/>
            <person name="Wei J.T."/>
            <person name="Ye R.Z."/>
            <person name="Que T.C."/>
            <person name="Du C.H."/>
            <person name="Zhou Y.H."/>
            <person name="Cheng J.X."/>
            <person name="Dai P.F."/>
            <person name="Guo W.B."/>
            <person name="Han X.H."/>
            <person name="Huang E.J."/>
            <person name="Li L.F."/>
            <person name="Wei W."/>
            <person name="Gao Y.C."/>
            <person name="Liu J.Z."/>
            <person name="Shao H.Z."/>
            <person name="Wang X."/>
            <person name="Wang C.C."/>
            <person name="Yang T.C."/>
            <person name="Huo Q.B."/>
            <person name="Li W."/>
            <person name="Chen H.Y."/>
            <person name="Chen S.E."/>
            <person name="Zhou L.G."/>
            <person name="Ni X.B."/>
            <person name="Tian J.H."/>
            <person name="Sheng Y."/>
            <person name="Liu T."/>
            <person name="Pan Y.S."/>
            <person name="Xia L.Y."/>
            <person name="Li J."/>
            <person name="Zhao F."/>
            <person name="Cao W.C."/>
        </authorList>
    </citation>
    <scope>NUCLEOTIDE SEQUENCE</scope>
    <source>
        <strain evidence="1">Rmic-2018</strain>
    </source>
</reference>